<sequence length="259" mass="30376">MNVALLQLPSLMSSDTKLEKYFQTCKAKKVKLVALGEYVLNPFFKEFDTTNPKEMAHTLSADTLSVLHKLSKKYKLDIIAPLLMREQNKLYKSIALIQNDKAQFYHQQKLIAYPHWNEKAFFDNKVSKSPQTPLIFEKDGFKIGIVAGFEIHFDEIWLKLKKAQVDVVFLPCSNTFNSKMRWRNLCQMRAFLNSMAILRINRVGELYYEQTPWRFYGDSLFINANGHIEESLGDKEEMMLVGLDLTHIHQIQKEWQFRE</sequence>
<dbReference type="Proteomes" id="UP000002495">
    <property type="component" value="Chromosome"/>
</dbReference>
<dbReference type="AlphaFoldDB" id="Q7VGG9"/>
<dbReference type="Pfam" id="PF00795">
    <property type="entry name" value="CN_hydrolase"/>
    <property type="match status" value="1"/>
</dbReference>
<dbReference type="RefSeq" id="WP_011116192.1">
    <property type="nucleotide sequence ID" value="NC_004917.1"/>
</dbReference>
<dbReference type="CDD" id="cd07197">
    <property type="entry name" value="nitrilase"/>
    <property type="match status" value="1"/>
</dbReference>
<dbReference type="Gene3D" id="3.60.110.10">
    <property type="entry name" value="Carbon-nitrogen hydrolase"/>
    <property type="match status" value="1"/>
</dbReference>
<organism evidence="3 4">
    <name type="scientific">Helicobacter hepaticus (strain ATCC 51449 / 3B1)</name>
    <dbReference type="NCBI Taxonomy" id="235279"/>
    <lineage>
        <taxon>Bacteria</taxon>
        <taxon>Pseudomonadati</taxon>
        <taxon>Campylobacterota</taxon>
        <taxon>Epsilonproteobacteria</taxon>
        <taxon>Campylobacterales</taxon>
        <taxon>Helicobacteraceae</taxon>
        <taxon>Helicobacter</taxon>
    </lineage>
</organism>
<reference evidence="3 4" key="1">
    <citation type="journal article" date="2003" name="Proc. Natl. Acad. Sci. U.S.A.">
        <title>The complete genome sequence of the carcinogenic bacterium Helicobacter hepaticus.</title>
        <authorList>
            <person name="Suerbaum S."/>
            <person name="Josenhans C."/>
            <person name="Sterzenbach T."/>
            <person name="Drescher B."/>
            <person name="Brandt P."/>
            <person name="Bell M."/>
            <person name="Droege M."/>
            <person name="Fartmann B."/>
            <person name="Fischer H.-P."/>
            <person name="Ge Z."/>
            <person name="Hoerster A."/>
            <person name="Holland R."/>
            <person name="Klein K."/>
            <person name="Koenig J."/>
            <person name="Macko L."/>
            <person name="Mendz G.L."/>
            <person name="Nyakatura G."/>
            <person name="Schauer D.B."/>
            <person name="Shen Z."/>
            <person name="Weber J."/>
            <person name="Frosch M."/>
            <person name="Fox J.G."/>
        </authorList>
    </citation>
    <scope>NUCLEOTIDE SEQUENCE [LARGE SCALE GENOMIC DNA]</scope>
    <source>
        <strain evidence="4">ATCC 51449 / 3B1</strain>
    </source>
</reference>
<dbReference type="eggNOG" id="COG0388">
    <property type="taxonomic scope" value="Bacteria"/>
</dbReference>
<gene>
    <name evidence="3" type="ordered locus">HH_1352</name>
</gene>
<dbReference type="InterPro" id="IPR003010">
    <property type="entry name" value="C-N_Hydrolase"/>
</dbReference>
<dbReference type="PANTHER" id="PTHR43674:SF2">
    <property type="entry name" value="BETA-UREIDOPROPIONASE"/>
    <property type="match status" value="1"/>
</dbReference>
<evidence type="ECO:0000259" key="2">
    <source>
        <dbReference type="PROSITE" id="PS50263"/>
    </source>
</evidence>
<keyword evidence="4" id="KW-1185">Reference proteome</keyword>
<keyword evidence="1" id="KW-0378">Hydrolase</keyword>
<dbReference type="STRING" id="235279.HH_1352"/>
<dbReference type="HOGENOM" id="CLU_066196_0_0_7"/>
<dbReference type="EMBL" id="AE017125">
    <property type="protein sequence ID" value="AAP77949.1"/>
    <property type="molecule type" value="Genomic_DNA"/>
</dbReference>
<dbReference type="GO" id="GO:0033388">
    <property type="term" value="P:putrescine biosynthetic process from arginine"/>
    <property type="evidence" value="ECO:0007669"/>
    <property type="project" value="TreeGrafter"/>
</dbReference>
<dbReference type="GO" id="GO:0050126">
    <property type="term" value="F:N-carbamoylputrescine amidase activity"/>
    <property type="evidence" value="ECO:0007669"/>
    <property type="project" value="TreeGrafter"/>
</dbReference>
<dbReference type="InterPro" id="IPR036526">
    <property type="entry name" value="C-N_Hydrolase_sf"/>
</dbReference>
<dbReference type="OrthoDB" id="5357560at2"/>
<dbReference type="InterPro" id="IPR050345">
    <property type="entry name" value="Aliph_Amidase/BUP"/>
</dbReference>
<dbReference type="PROSITE" id="PS50263">
    <property type="entry name" value="CN_HYDROLASE"/>
    <property type="match status" value="1"/>
</dbReference>
<proteinExistence type="predicted"/>
<protein>
    <recommendedName>
        <fullName evidence="2">CN hydrolase domain-containing protein</fullName>
    </recommendedName>
</protein>
<name>Q7VGG9_HELHP</name>
<accession>Q7VGG9</accession>
<dbReference type="SUPFAM" id="SSF56317">
    <property type="entry name" value="Carbon-nitrogen hydrolase"/>
    <property type="match status" value="1"/>
</dbReference>
<dbReference type="KEGG" id="hhe:HH_1352"/>
<dbReference type="PANTHER" id="PTHR43674">
    <property type="entry name" value="NITRILASE C965.09-RELATED"/>
    <property type="match status" value="1"/>
</dbReference>
<evidence type="ECO:0000313" key="3">
    <source>
        <dbReference type="EMBL" id="AAP77949.1"/>
    </source>
</evidence>
<evidence type="ECO:0000313" key="4">
    <source>
        <dbReference type="Proteomes" id="UP000002495"/>
    </source>
</evidence>
<feature type="domain" description="CN hydrolase" evidence="2">
    <location>
        <begin position="1"/>
        <end position="245"/>
    </location>
</feature>
<evidence type="ECO:0000256" key="1">
    <source>
        <dbReference type="ARBA" id="ARBA00022801"/>
    </source>
</evidence>